<keyword evidence="3" id="KW-1185">Reference proteome</keyword>
<feature type="region of interest" description="Disordered" evidence="1">
    <location>
        <begin position="1"/>
        <end position="22"/>
    </location>
</feature>
<evidence type="ECO:0000256" key="1">
    <source>
        <dbReference type="SAM" id="MobiDB-lite"/>
    </source>
</evidence>
<proteinExistence type="predicted"/>
<organism evidence="2 3">
    <name type="scientific">Coregonus suidteri</name>
    <dbReference type="NCBI Taxonomy" id="861788"/>
    <lineage>
        <taxon>Eukaryota</taxon>
        <taxon>Metazoa</taxon>
        <taxon>Chordata</taxon>
        <taxon>Craniata</taxon>
        <taxon>Vertebrata</taxon>
        <taxon>Euteleostomi</taxon>
        <taxon>Actinopterygii</taxon>
        <taxon>Neopterygii</taxon>
        <taxon>Teleostei</taxon>
        <taxon>Protacanthopterygii</taxon>
        <taxon>Salmoniformes</taxon>
        <taxon>Salmonidae</taxon>
        <taxon>Coregoninae</taxon>
        <taxon>Coregonus</taxon>
    </lineage>
</organism>
<reference evidence="2 3" key="1">
    <citation type="submission" date="2021-04" db="EMBL/GenBank/DDBJ databases">
        <authorList>
            <person name="De Guttry C."/>
            <person name="Zahm M."/>
            <person name="Klopp C."/>
            <person name="Cabau C."/>
            <person name="Louis A."/>
            <person name="Berthelot C."/>
            <person name="Parey E."/>
            <person name="Roest Crollius H."/>
            <person name="Montfort J."/>
            <person name="Robinson-Rechavi M."/>
            <person name="Bucao C."/>
            <person name="Bouchez O."/>
            <person name="Gislard M."/>
            <person name="Lluch J."/>
            <person name="Milhes M."/>
            <person name="Lampietro C."/>
            <person name="Lopez Roques C."/>
            <person name="Donnadieu C."/>
            <person name="Braasch I."/>
            <person name="Desvignes T."/>
            <person name="Postlethwait J."/>
            <person name="Bobe J."/>
            <person name="Wedekind C."/>
            <person name="Guiguen Y."/>
        </authorList>
    </citation>
    <scope>NUCLEOTIDE SEQUENCE [LARGE SCALE GENOMIC DNA]</scope>
    <source>
        <strain evidence="2">Cs_M1</strain>
        <tissue evidence="2">Blood</tissue>
    </source>
</reference>
<accession>A0AAN8LLE9</accession>
<comment type="caution">
    <text evidence="2">The sequence shown here is derived from an EMBL/GenBank/DDBJ whole genome shotgun (WGS) entry which is preliminary data.</text>
</comment>
<sequence length="91" mass="10067">MASCSTWSSSLISNSCTSSSFRPATSSIFSLNILIAPEQQSYDGGDEGRLCVYTPLHQTLTDVGQVVQLHTERHRDNVRTTLNRNRGHISQ</sequence>
<dbReference type="AlphaFoldDB" id="A0AAN8LLE9"/>
<dbReference type="Proteomes" id="UP001356427">
    <property type="component" value="Unassembled WGS sequence"/>
</dbReference>
<feature type="compositionally biased region" description="Low complexity" evidence="1">
    <location>
        <begin position="1"/>
        <end position="20"/>
    </location>
</feature>
<gene>
    <name evidence="2" type="ORF">J4Q44_G00185520</name>
</gene>
<protein>
    <submittedName>
        <fullName evidence="2">Uncharacterized protein</fullName>
    </submittedName>
</protein>
<dbReference type="EMBL" id="JAGTTL010000016">
    <property type="protein sequence ID" value="KAK6310497.1"/>
    <property type="molecule type" value="Genomic_DNA"/>
</dbReference>
<evidence type="ECO:0000313" key="3">
    <source>
        <dbReference type="Proteomes" id="UP001356427"/>
    </source>
</evidence>
<evidence type="ECO:0000313" key="2">
    <source>
        <dbReference type="EMBL" id="KAK6310497.1"/>
    </source>
</evidence>
<name>A0AAN8LLE9_9TELE</name>